<evidence type="ECO:0000259" key="1">
    <source>
        <dbReference type="Pfam" id="PF07833"/>
    </source>
</evidence>
<dbReference type="EMBL" id="FOHU01000006">
    <property type="protein sequence ID" value="SET22160.1"/>
    <property type="molecule type" value="Genomic_DNA"/>
</dbReference>
<dbReference type="RefSeq" id="WP_090442325.1">
    <property type="nucleotide sequence ID" value="NZ_FOHU01000006.1"/>
</dbReference>
<dbReference type="SUPFAM" id="SSF55383">
    <property type="entry name" value="Copper amine oxidase, domain N"/>
    <property type="match status" value="1"/>
</dbReference>
<proteinExistence type="predicted"/>
<evidence type="ECO:0000313" key="3">
    <source>
        <dbReference type="Proteomes" id="UP000199568"/>
    </source>
</evidence>
<keyword evidence="3" id="KW-1185">Reference proteome</keyword>
<dbReference type="Proteomes" id="UP000199568">
    <property type="component" value="Unassembled WGS sequence"/>
</dbReference>
<dbReference type="AlphaFoldDB" id="A0A1I0CS52"/>
<evidence type="ECO:0000313" key="2">
    <source>
        <dbReference type="EMBL" id="SET22160.1"/>
    </source>
</evidence>
<gene>
    <name evidence="2" type="ORF">SAMN05660297_01723</name>
</gene>
<organism evidence="2 3">
    <name type="scientific">Natronincola peptidivorans</name>
    <dbReference type="NCBI Taxonomy" id="426128"/>
    <lineage>
        <taxon>Bacteria</taxon>
        <taxon>Bacillati</taxon>
        <taxon>Bacillota</taxon>
        <taxon>Clostridia</taxon>
        <taxon>Peptostreptococcales</taxon>
        <taxon>Natronincolaceae</taxon>
        <taxon>Natronincola</taxon>
    </lineage>
</organism>
<name>A0A1I0CS52_9FIRM</name>
<protein>
    <submittedName>
        <fullName evidence="2">Copper amine oxidase N-terminal domain-containing protein</fullName>
    </submittedName>
</protein>
<dbReference type="Pfam" id="PF07833">
    <property type="entry name" value="Cu_amine_oxidN1"/>
    <property type="match status" value="1"/>
</dbReference>
<dbReference type="STRING" id="426128.SAMN05660297_01723"/>
<reference evidence="2 3" key="1">
    <citation type="submission" date="2016-10" db="EMBL/GenBank/DDBJ databases">
        <authorList>
            <person name="de Groot N.N."/>
        </authorList>
    </citation>
    <scope>NUCLEOTIDE SEQUENCE [LARGE SCALE GENOMIC DNA]</scope>
    <source>
        <strain evidence="2 3">DSM 18979</strain>
    </source>
</reference>
<sequence>MELRKVKYLAAGLVLGSILTMSLGNIYASPQGIAAWINNAFQFQFNGEAKALPEGYNVIVYEGRSYVPARFIAENLGAAVIWDDATKTIDIKSEDKQDVTIIESKKEKEDTEQQEEDRKIEYQRLPVSKAYKGMNITATVIDRNNTQTVVYLTIDNKNSAPLQLIQRDTRVVVENKEYFTKDVGPHRYDMVWYNDIIKDKAQEGYVVLPSTPENAKNMSLYLNILKNDYSQERIEVVLDILLNN</sequence>
<dbReference type="OrthoDB" id="9783944at2"/>
<dbReference type="InterPro" id="IPR012854">
    <property type="entry name" value="Cu_amine_oxidase-like_N"/>
</dbReference>
<accession>A0A1I0CS52</accession>
<dbReference type="InterPro" id="IPR036582">
    <property type="entry name" value="Mao_N_sf"/>
</dbReference>
<feature type="domain" description="Copper amine oxidase-like N-terminal" evidence="1">
    <location>
        <begin position="59"/>
        <end position="106"/>
    </location>
</feature>